<dbReference type="Proteomes" id="UP001370490">
    <property type="component" value="Unassembled WGS sequence"/>
</dbReference>
<protein>
    <submittedName>
        <fullName evidence="8">Transcription factor, MADS-box</fullName>
    </submittedName>
</protein>
<feature type="coiled-coil region" evidence="6">
    <location>
        <begin position="275"/>
        <end position="302"/>
    </location>
</feature>
<dbReference type="GO" id="GO:0005634">
    <property type="term" value="C:nucleus"/>
    <property type="evidence" value="ECO:0007669"/>
    <property type="project" value="UniProtKB-SubCell"/>
</dbReference>
<evidence type="ECO:0000256" key="3">
    <source>
        <dbReference type="ARBA" id="ARBA00023125"/>
    </source>
</evidence>
<comment type="subcellular location">
    <subcellularLocation>
        <location evidence="1">Nucleus</location>
    </subcellularLocation>
</comment>
<dbReference type="FunFam" id="3.40.1810.10:FF:000006">
    <property type="entry name" value="Agamous-like MADS-box protein AGL62"/>
    <property type="match status" value="1"/>
</dbReference>
<dbReference type="InterPro" id="IPR036879">
    <property type="entry name" value="TF_MADSbox_sf"/>
</dbReference>
<dbReference type="EMBL" id="JBAMMX010000002">
    <property type="protein sequence ID" value="KAK6945876.1"/>
    <property type="molecule type" value="Genomic_DNA"/>
</dbReference>
<dbReference type="PANTHER" id="PTHR11945">
    <property type="entry name" value="MADS BOX PROTEIN"/>
    <property type="match status" value="1"/>
</dbReference>
<evidence type="ECO:0000313" key="8">
    <source>
        <dbReference type="EMBL" id="KAK6945876.1"/>
    </source>
</evidence>
<name>A0AAN8WC20_9MAGN</name>
<dbReference type="AlphaFoldDB" id="A0AAN8WC20"/>
<evidence type="ECO:0000256" key="6">
    <source>
        <dbReference type="SAM" id="Coils"/>
    </source>
</evidence>
<proteinExistence type="predicted"/>
<dbReference type="Pfam" id="PF07714">
    <property type="entry name" value="PK_Tyr_Ser-Thr"/>
    <property type="match status" value="1"/>
</dbReference>
<evidence type="ECO:0000256" key="5">
    <source>
        <dbReference type="ARBA" id="ARBA00023242"/>
    </source>
</evidence>
<evidence type="ECO:0000256" key="2">
    <source>
        <dbReference type="ARBA" id="ARBA00023015"/>
    </source>
</evidence>
<dbReference type="SMART" id="SM00432">
    <property type="entry name" value="MADS"/>
    <property type="match status" value="1"/>
</dbReference>
<reference evidence="8 9" key="1">
    <citation type="submission" date="2023-12" db="EMBL/GenBank/DDBJ databases">
        <title>A high-quality genome assembly for Dillenia turbinata (Dilleniales).</title>
        <authorList>
            <person name="Chanderbali A."/>
        </authorList>
    </citation>
    <scope>NUCLEOTIDE SEQUENCE [LARGE SCALE GENOMIC DNA]</scope>
    <source>
        <strain evidence="8">LSX21</strain>
        <tissue evidence="8">Leaf</tissue>
    </source>
</reference>
<dbReference type="Pfam" id="PF00319">
    <property type="entry name" value="SRF-TF"/>
    <property type="match status" value="1"/>
</dbReference>
<dbReference type="InterPro" id="IPR002100">
    <property type="entry name" value="TF_MADSbox"/>
</dbReference>
<gene>
    <name evidence="8" type="ORF">RJ641_013420</name>
</gene>
<keyword evidence="5" id="KW-0539">Nucleus</keyword>
<dbReference type="InterPro" id="IPR033896">
    <property type="entry name" value="MEF2-like_N"/>
</dbReference>
<keyword evidence="9" id="KW-1185">Reference proteome</keyword>
<dbReference type="GO" id="GO:0004672">
    <property type="term" value="F:protein kinase activity"/>
    <property type="evidence" value="ECO:0007669"/>
    <property type="project" value="InterPro"/>
</dbReference>
<keyword evidence="3" id="KW-0238">DNA-binding</keyword>
<evidence type="ECO:0000259" key="7">
    <source>
        <dbReference type="PROSITE" id="PS50066"/>
    </source>
</evidence>
<dbReference type="Gene3D" id="3.40.1810.10">
    <property type="entry name" value="Transcription factor, MADS-box"/>
    <property type="match status" value="1"/>
</dbReference>
<keyword evidence="6" id="KW-0175">Coiled coil</keyword>
<keyword evidence="2" id="KW-0805">Transcription regulation</keyword>
<dbReference type="GO" id="GO:0045944">
    <property type="term" value="P:positive regulation of transcription by RNA polymerase II"/>
    <property type="evidence" value="ECO:0007669"/>
    <property type="project" value="InterPro"/>
</dbReference>
<feature type="domain" description="MADS-box" evidence="7">
    <location>
        <begin position="183"/>
        <end position="243"/>
    </location>
</feature>
<dbReference type="PRINTS" id="PR00404">
    <property type="entry name" value="MADSDOMAIN"/>
</dbReference>
<dbReference type="GO" id="GO:0046983">
    <property type="term" value="F:protein dimerization activity"/>
    <property type="evidence" value="ECO:0007669"/>
    <property type="project" value="InterPro"/>
</dbReference>
<dbReference type="SUPFAM" id="SSF56112">
    <property type="entry name" value="Protein kinase-like (PK-like)"/>
    <property type="match status" value="1"/>
</dbReference>
<dbReference type="Gene3D" id="6.10.140.920">
    <property type="match status" value="1"/>
</dbReference>
<dbReference type="Gene3D" id="1.10.510.10">
    <property type="entry name" value="Transferase(Phosphotransferase) domain 1"/>
    <property type="match status" value="1"/>
</dbReference>
<dbReference type="GO" id="GO:0000981">
    <property type="term" value="F:DNA-binding transcription factor activity, RNA polymerase II-specific"/>
    <property type="evidence" value="ECO:0007669"/>
    <property type="project" value="TreeGrafter"/>
</dbReference>
<keyword evidence="4" id="KW-0804">Transcription</keyword>
<accession>A0AAN8WC20</accession>
<evidence type="ECO:0000313" key="9">
    <source>
        <dbReference type="Proteomes" id="UP001370490"/>
    </source>
</evidence>
<dbReference type="PROSITE" id="PS50066">
    <property type="entry name" value="MADS_BOX_2"/>
    <property type="match status" value="1"/>
</dbReference>
<dbReference type="InterPro" id="IPR001245">
    <property type="entry name" value="Ser-Thr/Tyr_kinase_cat_dom"/>
</dbReference>
<sequence length="389" mass="44057">MQRITQKSDVYSFGIVLLEVLTGRHPLDPTLLGGAHLVQWVREHLQSKNDPVNILDQKLRGRADPQMHEMLQTLAVSFLCISTRADEHPTMKDVVAMLREIRHDMDRKVSKGEHACKECLHPHGGKKIVYLDDSSVAVCSPEKAGGLPLPKKVGNPLSTTLLYDINHHSTLCFFIMAEVKKNRGRQKIVMEKMQKKSNLQVTFSKRRTGLFKKASELSTLCGAEIAIVVFSPGKRVFSYGNPCVDMVINRFLSKNSNTVNSDLDELMEFQRDANVRELNAQLSRLLDQLEMEKRRGEELDQAIKATQMRNWWEAPVEQLGEEQLKVLKISLDGLKKEVEKESQVKLVRSLNLNSVPYYNAHMGNEILSFGEATAYHPYGYPSGSGPRYL</sequence>
<dbReference type="GO" id="GO:0000978">
    <property type="term" value="F:RNA polymerase II cis-regulatory region sequence-specific DNA binding"/>
    <property type="evidence" value="ECO:0007669"/>
    <property type="project" value="TreeGrafter"/>
</dbReference>
<dbReference type="CDD" id="cd00265">
    <property type="entry name" value="MADS_MEF2_like"/>
    <property type="match status" value="1"/>
</dbReference>
<dbReference type="PANTHER" id="PTHR11945:SF776">
    <property type="entry name" value="AGAMOUS-LIKE 50-RELATED"/>
    <property type="match status" value="1"/>
</dbReference>
<dbReference type="SUPFAM" id="SSF55455">
    <property type="entry name" value="SRF-like"/>
    <property type="match status" value="1"/>
</dbReference>
<comment type="caution">
    <text evidence="8">The sequence shown here is derived from an EMBL/GenBank/DDBJ whole genome shotgun (WGS) entry which is preliminary data.</text>
</comment>
<organism evidence="8 9">
    <name type="scientific">Dillenia turbinata</name>
    <dbReference type="NCBI Taxonomy" id="194707"/>
    <lineage>
        <taxon>Eukaryota</taxon>
        <taxon>Viridiplantae</taxon>
        <taxon>Streptophyta</taxon>
        <taxon>Embryophyta</taxon>
        <taxon>Tracheophyta</taxon>
        <taxon>Spermatophyta</taxon>
        <taxon>Magnoliopsida</taxon>
        <taxon>eudicotyledons</taxon>
        <taxon>Gunneridae</taxon>
        <taxon>Pentapetalae</taxon>
        <taxon>Dilleniales</taxon>
        <taxon>Dilleniaceae</taxon>
        <taxon>Dillenia</taxon>
    </lineage>
</organism>
<dbReference type="InterPro" id="IPR011009">
    <property type="entry name" value="Kinase-like_dom_sf"/>
</dbReference>
<evidence type="ECO:0000256" key="1">
    <source>
        <dbReference type="ARBA" id="ARBA00004123"/>
    </source>
</evidence>
<evidence type="ECO:0000256" key="4">
    <source>
        <dbReference type="ARBA" id="ARBA00023163"/>
    </source>
</evidence>